<dbReference type="Proteomes" id="UP001172159">
    <property type="component" value="Unassembled WGS sequence"/>
</dbReference>
<keyword evidence="2" id="KW-1185">Reference proteome</keyword>
<dbReference type="AlphaFoldDB" id="A0AA40BK58"/>
<dbReference type="InterPro" id="IPR036291">
    <property type="entry name" value="NAD(P)-bd_dom_sf"/>
</dbReference>
<dbReference type="InterPro" id="IPR020904">
    <property type="entry name" value="Sc_DH/Rdtase_CS"/>
</dbReference>
<proteinExistence type="predicted"/>
<dbReference type="Gene3D" id="3.40.50.720">
    <property type="entry name" value="NAD(P)-binding Rossmann-like Domain"/>
    <property type="match status" value="1"/>
</dbReference>
<evidence type="ECO:0000313" key="2">
    <source>
        <dbReference type="Proteomes" id="UP001172159"/>
    </source>
</evidence>
<dbReference type="PROSITE" id="PS00061">
    <property type="entry name" value="ADH_SHORT"/>
    <property type="match status" value="1"/>
</dbReference>
<comment type="caution">
    <text evidence="1">The sequence shown here is derived from an EMBL/GenBank/DDBJ whole genome shotgun (WGS) entry which is preliminary data.</text>
</comment>
<organism evidence="1 2">
    <name type="scientific">Apiosordaria backusii</name>
    <dbReference type="NCBI Taxonomy" id="314023"/>
    <lineage>
        <taxon>Eukaryota</taxon>
        <taxon>Fungi</taxon>
        <taxon>Dikarya</taxon>
        <taxon>Ascomycota</taxon>
        <taxon>Pezizomycotina</taxon>
        <taxon>Sordariomycetes</taxon>
        <taxon>Sordariomycetidae</taxon>
        <taxon>Sordariales</taxon>
        <taxon>Lasiosphaeriaceae</taxon>
        <taxon>Apiosordaria</taxon>
    </lineage>
</organism>
<protein>
    <submittedName>
        <fullName evidence="1">Uncharacterized protein</fullName>
    </submittedName>
</protein>
<sequence>MSTMACTAVEKTVRGSTLSSSPNDEHITTAVQYVGKTSSRLDDVYITSFAVLTRTFKPLIYKSTAPKVIDVTSELGSIANALDPSRRMVRVPVYGVSKVSMNGLTTHLQAVEDERAAAASGDGGWDDE</sequence>
<dbReference type="EMBL" id="JAUKTV010000007">
    <property type="protein sequence ID" value="KAK0735729.1"/>
    <property type="molecule type" value="Genomic_DNA"/>
</dbReference>
<dbReference type="SUPFAM" id="SSF51735">
    <property type="entry name" value="NAD(P)-binding Rossmann-fold domains"/>
    <property type="match status" value="1"/>
</dbReference>
<gene>
    <name evidence="1" type="ORF">B0T21DRAFT_412330</name>
</gene>
<evidence type="ECO:0000313" key="1">
    <source>
        <dbReference type="EMBL" id="KAK0735729.1"/>
    </source>
</evidence>
<reference evidence="1" key="1">
    <citation type="submission" date="2023-06" db="EMBL/GenBank/DDBJ databases">
        <title>Genome-scale phylogeny and comparative genomics of the fungal order Sordariales.</title>
        <authorList>
            <consortium name="Lawrence Berkeley National Laboratory"/>
            <person name="Hensen N."/>
            <person name="Bonometti L."/>
            <person name="Westerberg I."/>
            <person name="Brannstrom I.O."/>
            <person name="Guillou S."/>
            <person name="Cros-Aarteil S."/>
            <person name="Calhoun S."/>
            <person name="Haridas S."/>
            <person name="Kuo A."/>
            <person name="Mondo S."/>
            <person name="Pangilinan J."/>
            <person name="Riley R."/>
            <person name="Labutti K."/>
            <person name="Andreopoulos B."/>
            <person name="Lipzen A."/>
            <person name="Chen C."/>
            <person name="Yanf M."/>
            <person name="Daum C."/>
            <person name="Ng V."/>
            <person name="Clum A."/>
            <person name="Steindorff A."/>
            <person name="Ohm R."/>
            <person name="Martin F."/>
            <person name="Silar P."/>
            <person name="Natvig D."/>
            <person name="Lalanne C."/>
            <person name="Gautier V."/>
            <person name="Ament-Velasquez S.L."/>
            <person name="Kruys A."/>
            <person name="Hutchinson M.I."/>
            <person name="Powell A.J."/>
            <person name="Barry K."/>
            <person name="Miller A.N."/>
            <person name="Grigoriev I.V."/>
            <person name="Debuchy R."/>
            <person name="Gladieux P."/>
            <person name="Thoren M.H."/>
            <person name="Johannesson H."/>
        </authorList>
    </citation>
    <scope>NUCLEOTIDE SEQUENCE</scope>
    <source>
        <strain evidence="1">CBS 540.89</strain>
    </source>
</reference>
<name>A0AA40BK58_9PEZI</name>
<accession>A0AA40BK58</accession>